<evidence type="ECO:0000256" key="4">
    <source>
        <dbReference type="ARBA" id="ARBA00023136"/>
    </source>
</evidence>
<dbReference type="SUPFAM" id="SSF74653">
    <property type="entry name" value="TolA/TonB C-terminal domain"/>
    <property type="match status" value="1"/>
</dbReference>
<dbReference type="PROSITE" id="PS52015">
    <property type="entry name" value="TONB_CTD"/>
    <property type="match status" value="1"/>
</dbReference>
<dbReference type="InterPro" id="IPR037682">
    <property type="entry name" value="TonB_C"/>
</dbReference>
<dbReference type="InterPro" id="IPR006260">
    <property type="entry name" value="TonB/TolA_C"/>
</dbReference>
<keyword evidence="4" id="KW-0472">Membrane</keyword>
<evidence type="ECO:0000313" key="7">
    <source>
        <dbReference type="EMBL" id="SEC34698.1"/>
    </source>
</evidence>
<protein>
    <submittedName>
        <fullName evidence="7">TonB family C-terminal domain-containing protein</fullName>
    </submittedName>
</protein>
<sequence>MLQPLQLKDVSSRYPVEIAELRDFLSKAGFALGTADTLSAVAASLLRDRAFHRDLILHVWVLIDRCGGTVSPSDLLGVLAIAAAGQHFAAETTEDDAHDLLRFVMEARRSMDAPTHTKAPEPLTTDSRPIRLVPSVAAPADTVLPAADAVWTAHPATTHVAAEAAEPFRADTEYREPERAAGKRTTWAIALALCVLVLGSLAVWQYRKPSSGAEAPAASTIASPPTALPSTTSASTDVSPGQAETRQNATGGQSIARSTPATSQVRPEIARDSTSRLAREASEVASVASSAVPGTSIAGNPEAAAPIVRSTVSAVTAVTPSPIVRPATPAAAAPLIARSGTTHPAPTTVPADALSKQLGSSTIPAYAALPDADATTDGRRYPRLLRRRMPLNGSGTMVADLRAPGAPNDSGSTPAIPVGVVRPTSIGIMAGNLLYSPTPAYPAAAAAAHVQGEVKVQAEIDRAGNVVSARVVSGPPMLRDAAVDAIQHWRYKPWTAGGKTVPMSAVAVVDFQLP</sequence>
<feature type="compositionally biased region" description="Basic and acidic residues" evidence="5">
    <location>
        <begin position="268"/>
        <end position="277"/>
    </location>
</feature>
<dbReference type="OrthoDB" id="9816142at2"/>
<dbReference type="Proteomes" id="UP000182409">
    <property type="component" value="Unassembled WGS sequence"/>
</dbReference>
<dbReference type="AlphaFoldDB" id="A0A1H4RSA9"/>
<feature type="domain" description="TonB C-terminal" evidence="6">
    <location>
        <begin position="426"/>
        <end position="514"/>
    </location>
</feature>
<feature type="region of interest" description="Disordered" evidence="5">
    <location>
        <begin position="212"/>
        <end position="277"/>
    </location>
</feature>
<dbReference type="Gene3D" id="3.30.1150.10">
    <property type="match status" value="1"/>
</dbReference>
<gene>
    <name evidence="7" type="ORF">SAMN05443244_3238</name>
</gene>
<proteinExistence type="predicted"/>
<dbReference type="EMBL" id="FNSD01000001">
    <property type="protein sequence ID" value="SEC34698.1"/>
    <property type="molecule type" value="Genomic_DNA"/>
</dbReference>
<dbReference type="GO" id="GO:0055085">
    <property type="term" value="P:transmembrane transport"/>
    <property type="evidence" value="ECO:0007669"/>
    <property type="project" value="InterPro"/>
</dbReference>
<dbReference type="Pfam" id="PF03544">
    <property type="entry name" value="TonB_C"/>
    <property type="match status" value="1"/>
</dbReference>
<evidence type="ECO:0000256" key="3">
    <source>
        <dbReference type="ARBA" id="ARBA00022989"/>
    </source>
</evidence>
<evidence type="ECO:0000313" key="8">
    <source>
        <dbReference type="Proteomes" id="UP000182409"/>
    </source>
</evidence>
<name>A0A1H4RSA9_9BACT</name>
<feature type="compositionally biased region" description="Low complexity" evidence="5">
    <location>
        <begin position="213"/>
        <end position="236"/>
    </location>
</feature>
<comment type="subcellular location">
    <subcellularLocation>
        <location evidence="1">Membrane</location>
        <topology evidence="1">Single-pass membrane protein</topology>
    </subcellularLocation>
</comment>
<dbReference type="RefSeq" id="WP_074655038.1">
    <property type="nucleotide sequence ID" value="NZ_FNSD01000001.1"/>
</dbReference>
<reference evidence="7 8" key="1">
    <citation type="submission" date="2016-10" db="EMBL/GenBank/DDBJ databases">
        <authorList>
            <person name="de Groot N.N."/>
        </authorList>
    </citation>
    <scope>NUCLEOTIDE SEQUENCE [LARGE SCALE GENOMIC DNA]</scope>
    <source>
        <strain evidence="7 8">AB35.6</strain>
    </source>
</reference>
<evidence type="ECO:0000256" key="5">
    <source>
        <dbReference type="SAM" id="MobiDB-lite"/>
    </source>
</evidence>
<keyword evidence="2" id="KW-0812">Transmembrane</keyword>
<keyword evidence="3" id="KW-1133">Transmembrane helix</keyword>
<evidence type="ECO:0000256" key="1">
    <source>
        <dbReference type="ARBA" id="ARBA00004167"/>
    </source>
</evidence>
<accession>A0A1H4RSA9</accession>
<feature type="compositionally biased region" description="Polar residues" evidence="5">
    <location>
        <begin position="237"/>
        <end position="265"/>
    </location>
</feature>
<dbReference type="GO" id="GO:0016020">
    <property type="term" value="C:membrane"/>
    <property type="evidence" value="ECO:0007669"/>
    <property type="project" value="UniProtKB-SubCell"/>
</dbReference>
<organism evidence="7 8">
    <name type="scientific">Terriglobus roseus</name>
    <dbReference type="NCBI Taxonomy" id="392734"/>
    <lineage>
        <taxon>Bacteria</taxon>
        <taxon>Pseudomonadati</taxon>
        <taxon>Acidobacteriota</taxon>
        <taxon>Terriglobia</taxon>
        <taxon>Terriglobales</taxon>
        <taxon>Acidobacteriaceae</taxon>
        <taxon>Terriglobus</taxon>
    </lineage>
</organism>
<evidence type="ECO:0000259" key="6">
    <source>
        <dbReference type="PROSITE" id="PS52015"/>
    </source>
</evidence>
<evidence type="ECO:0000256" key="2">
    <source>
        <dbReference type="ARBA" id="ARBA00022692"/>
    </source>
</evidence>
<dbReference type="NCBIfam" id="TIGR01352">
    <property type="entry name" value="tonB_Cterm"/>
    <property type="match status" value="1"/>
</dbReference>